<dbReference type="Proteomes" id="UP001341840">
    <property type="component" value="Unassembled WGS sequence"/>
</dbReference>
<evidence type="ECO:0000313" key="3">
    <source>
        <dbReference type="EMBL" id="MED6145030.1"/>
    </source>
</evidence>
<evidence type="ECO:0000256" key="2">
    <source>
        <dbReference type="SAM" id="MobiDB-lite"/>
    </source>
</evidence>
<dbReference type="EMBL" id="JASCZI010090690">
    <property type="protein sequence ID" value="MED6145030.1"/>
    <property type="molecule type" value="Genomic_DNA"/>
</dbReference>
<sequence length="757" mass="84300">MDFWVVIAGAGAGCLAKYWKKVAKRSDRSSHLSSEDPNFENCESPRSSFRGQATRDRLGKDVSLERSVSDANSTDGLSVVDLAFNIGLDDEEIQQLRTHNDGDVPFGSNLRGTLIANGKYHDMETSSILNVAGNKASLRTKHKRRRTSRPISSLESCLGAQLYKEHAGIEERFVTSASSPSRATGSFHVCDRNQIINGVNDDGSSCVFIGSEENKRPREAGRVKDENILFGVPPLPKIRSSNGSRKTRFNGNNERSQHDATFLFSLGISFGILSTTLAHKREMEKLKELLKKNENLVQDLQEELDMKDSMTVKELHSENYGSQDTCDHSFCDKELNGFSPEKLMDNSPCVDLKKTYDEKEEENSESMSKIEAELEAELERLGLNMNESNLDRRLSELVEVDADFVADFAQGELRADMVDGEDFDLPKSNVDVSNPVVVPANYAVSAHELSLRLHEVIQSRLEDRVEELELALQNSQRKLRVMELKHAGSSQKYFPSSEQASSFAKGIMLTYDDCDPVAESTVANLSSEAQGEYNEAFEDDSIKIDESEEHSLPSNYDAANKGGSHILDWQVFGEDQHGGAKEAFEDSVKIDESEEHSLPGNYDDARGSHILDWHMFGEDQHGGANEVFEDSVKIEESEEHSLPSNYDAANNGGSHILDWHMFGEDQHGGANGSISQSPVNGGRLSMELSSSEVFMLERQSSSVKGLDDVSGDEDCDCDSEMERQLIRQIVERTKKGSPVLQNARRILYSMEDDYDEH</sequence>
<feature type="region of interest" description="Disordered" evidence="2">
    <location>
        <begin position="27"/>
        <end position="56"/>
    </location>
</feature>
<keyword evidence="1" id="KW-0175">Coiled coil</keyword>
<protein>
    <submittedName>
        <fullName evidence="3">Uncharacterized protein</fullName>
    </submittedName>
</protein>
<keyword evidence="4" id="KW-1185">Reference proteome</keyword>
<feature type="region of interest" description="Disordered" evidence="2">
    <location>
        <begin position="234"/>
        <end position="253"/>
    </location>
</feature>
<gene>
    <name evidence="3" type="ORF">PIB30_021178</name>
</gene>
<proteinExistence type="predicted"/>
<evidence type="ECO:0000313" key="4">
    <source>
        <dbReference type="Proteomes" id="UP001341840"/>
    </source>
</evidence>
<dbReference type="InterPro" id="IPR040348">
    <property type="entry name" value="POLAR-like"/>
</dbReference>
<feature type="coiled-coil region" evidence="1">
    <location>
        <begin position="458"/>
        <end position="485"/>
    </location>
</feature>
<feature type="coiled-coil region" evidence="1">
    <location>
        <begin position="279"/>
        <end position="310"/>
    </location>
</feature>
<reference evidence="3 4" key="1">
    <citation type="journal article" date="2023" name="Plants (Basel)">
        <title>Bridging the Gap: Combining Genomics and Transcriptomics Approaches to Understand Stylosanthes scabra, an Orphan Legume from the Brazilian Caatinga.</title>
        <authorList>
            <person name="Ferreira-Neto J.R.C."/>
            <person name="da Silva M.D."/>
            <person name="Binneck E."/>
            <person name="de Melo N.F."/>
            <person name="da Silva R.H."/>
            <person name="de Melo A.L.T.M."/>
            <person name="Pandolfi V."/>
            <person name="Bustamante F.O."/>
            <person name="Brasileiro-Vidal A.C."/>
            <person name="Benko-Iseppon A.M."/>
        </authorList>
    </citation>
    <scope>NUCLEOTIDE SEQUENCE [LARGE SCALE GENOMIC DNA]</scope>
    <source>
        <tissue evidence="3">Leaves</tissue>
    </source>
</reference>
<accession>A0ABU6T927</accession>
<dbReference type="PANTHER" id="PTHR33476">
    <property type="entry name" value="EMB|CAB62613.1"/>
    <property type="match status" value="1"/>
</dbReference>
<comment type="caution">
    <text evidence="3">The sequence shown here is derived from an EMBL/GenBank/DDBJ whole genome shotgun (WGS) entry which is preliminary data.</text>
</comment>
<evidence type="ECO:0000256" key="1">
    <source>
        <dbReference type="SAM" id="Coils"/>
    </source>
</evidence>
<name>A0ABU6T927_9FABA</name>
<dbReference type="PANTHER" id="PTHR33476:SF7">
    <property type="entry name" value="EMB|CAB62613.1"/>
    <property type="match status" value="1"/>
</dbReference>
<feature type="compositionally biased region" description="Polar residues" evidence="2">
    <location>
        <begin position="239"/>
        <end position="253"/>
    </location>
</feature>
<organism evidence="3 4">
    <name type="scientific">Stylosanthes scabra</name>
    <dbReference type="NCBI Taxonomy" id="79078"/>
    <lineage>
        <taxon>Eukaryota</taxon>
        <taxon>Viridiplantae</taxon>
        <taxon>Streptophyta</taxon>
        <taxon>Embryophyta</taxon>
        <taxon>Tracheophyta</taxon>
        <taxon>Spermatophyta</taxon>
        <taxon>Magnoliopsida</taxon>
        <taxon>eudicotyledons</taxon>
        <taxon>Gunneridae</taxon>
        <taxon>Pentapetalae</taxon>
        <taxon>rosids</taxon>
        <taxon>fabids</taxon>
        <taxon>Fabales</taxon>
        <taxon>Fabaceae</taxon>
        <taxon>Papilionoideae</taxon>
        <taxon>50 kb inversion clade</taxon>
        <taxon>dalbergioids sensu lato</taxon>
        <taxon>Dalbergieae</taxon>
        <taxon>Pterocarpus clade</taxon>
        <taxon>Stylosanthes</taxon>
    </lineage>
</organism>